<comment type="cofactor">
    <cofactor evidence="1">
        <name>[4Fe-4S] cluster</name>
        <dbReference type="ChEBI" id="CHEBI:49883"/>
    </cofactor>
</comment>
<dbReference type="InterPro" id="IPR050377">
    <property type="entry name" value="Radical_SAM_PqqE_MftC-like"/>
</dbReference>
<dbReference type="InterPro" id="IPR026404">
    <property type="entry name" value="rSAM_w_lipo"/>
</dbReference>
<keyword evidence="4" id="KW-0479">Metal-binding</keyword>
<dbReference type="AlphaFoldDB" id="F3ZRT8"/>
<dbReference type="OrthoDB" id="9763993at2"/>
<evidence type="ECO:0000256" key="4">
    <source>
        <dbReference type="ARBA" id="ARBA00022723"/>
    </source>
</evidence>
<dbReference type="HOGENOM" id="CLU_009273_4_1_10"/>
<evidence type="ECO:0000256" key="3">
    <source>
        <dbReference type="ARBA" id="ARBA00022691"/>
    </source>
</evidence>
<keyword evidence="5" id="KW-0408">Iron</keyword>
<dbReference type="PANTHER" id="PTHR11228:SF7">
    <property type="entry name" value="PQQA PEPTIDE CYCLASE"/>
    <property type="match status" value="1"/>
</dbReference>
<dbReference type="GO" id="GO:0003824">
    <property type="term" value="F:catalytic activity"/>
    <property type="evidence" value="ECO:0007669"/>
    <property type="project" value="InterPro"/>
</dbReference>
<dbReference type="GO" id="GO:0051539">
    <property type="term" value="F:4 iron, 4 sulfur cluster binding"/>
    <property type="evidence" value="ECO:0007669"/>
    <property type="project" value="UniProtKB-KW"/>
</dbReference>
<feature type="domain" description="Radical SAM core" evidence="7">
    <location>
        <begin position="41"/>
        <end position="266"/>
    </location>
</feature>
<evidence type="ECO:0000313" key="8">
    <source>
        <dbReference type="EMBL" id="EGJ72027.1"/>
    </source>
</evidence>
<dbReference type="GO" id="GO:0046872">
    <property type="term" value="F:metal ion binding"/>
    <property type="evidence" value="ECO:0007669"/>
    <property type="project" value="UniProtKB-KW"/>
</dbReference>
<dbReference type="SMART" id="SM00729">
    <property type="entry name" value="Elp3"/>
    <property type="match status" value="1"/>
</dbReference>
<dbReference type="PROSITE" id="PS51918">
    <property type="entry name" value="RADICAL_SAM"/>
    <property type="match status" value="1"/>
</dbReference>
<keyword evidence="9" id="KW-1185">Reference proteome</keyword>
<sequence length="386" mass="44881">MCGSDPCLTHYYRYMKESKLSLRKRIGLRLFQFKKRQITTEHKLKYLMWECTVRCNLSCSFCGNGSCRKDTMLTDMPLYDFLKAFDEIAPQIDPQETRVVLTGGEPLLRTDLEECGRELSKRGFKWGIITNALILEKQRLTQLMRSGMSFITVNLDGVEDAHNKLRGNEHRFEHAVKAIELLAHEEDVKLKVSTCVSNQGYEDLCHLKDLLLKLGVKNWRLHSLFPRKEQKGPNQSGINNQEFKKLFSFMREMSELEEMNVSCGCDGFLGNYEFDIQNSFFFCRAGINMGTILVDGTISACPALRTKYSQGNIYSDNFMDVWNNEYKMFRDDKWSHNACCKSCEFYQYCEGNGLYMRDENGKMYFCHVERKDQEDSASNLVNTLKH</sequence>
<dbReference type="CDD" id="cd01335">
    <property type="entry name" value="Radical_SAM"/>
    <property type="match status" value="1"/>
</dbReference>
<evidence type="ECO:0000313" key="9">
    <source>
        <dbReference type="Proteomes" id="UP000018439"/>
    </source>
</evidence>
<evidence type="ECO:0000256" key="5">
    <source>
        <dbReference type="ARBA" id="ARBA00023004"/>
    </source>
</evidence>
<protein>
    <submittedName>
        <fullName evidence="8">Radical SAM domain protein</fullName>
    </submittedName>
</protein>
<dbReference type="InterPro" id="IPR007197">
    <property type="entry name" value="rSAM"/>
</dbReference>
<reference evidence="8 9" key="1">
    <citation type="journal article" date="2011" name="Stand. Genomic Sci.">
        <title>Non-contiguous finished genome sequence of Bacteroides coprosuis type strain (PC139).</title>
        <authorList>
            <person name="Land M."/>
            <person name="Held B."/>
            <person name="Gronow S."/>
            <person name="Abt B."/>
            <person name="Lucas S."/>
            <person name="Del Rio T.G."/>
            <person name="Nolan M."/>
            <person name="Tice H."/>
            <person name="Cheng J.F."/>
            <person name="Pitluck S."/>
            <person name="Liolios K."/>
            <person name="Pagani I."/>
            <person name="Ivanova N."/>
            <person name="Mavromatis K."/>
            <person name="Mikhailova N."/>
            <person name="Pati A."/>
            <person name="Tapia R."/>
            <person name="Han C."/>
            <person name="Goodwin L."/>
            <person name="Chen A."/>
            <person name="Palaniappan K."/>
            <person name="Hauser L."/>
            <person name="Brambilla E.M."/>
            <person name="Rohde M."/>
            <person name="Goker M."/>
            <person name="Detter J.C."/>
            <person name="Woyke T."/>
            <person name="Bristow J."/>
            <person name="Eisen J.A."/>
            <person name="Markowitz V."/>
            <person name="Hugenholtz P."/>
            <person name="Kyrpides N.C."/>
            <person name="Klenk H.P."/>
            <person name="Lapidus A."/>
        </authorList>
    </citation>
    <scope>NUCLEOTIDE SEQUENCE</scope>
    <source>
        <strain evidence="8 9">DSM 18011</strain>
    </source>
</reference>
<keyword evidence="2" id="KW-0004">4Fe-4S</keyword>
<proteinExistence type="predicted"/>
<dbReference type="InterPro" id="IPR023885">
    <property type="entry name" value="4Fe4S-binding_SPASM_dom"/>
</dbReference>
<dbReference type="NCBIfam" id="TIGR04133">
    <property type="entry name" value="rSAM_w_lipo"/>
    <property type="match status" value="1"/>
</dbReference>
<dbReference type="SFLD" id="SFLDG01067">
    <property type="entry name" value="SPASM/twitch_domain_containing"/>
    <property type="match status" value="1"/>
</dbReference>
<dbReference type="SUPFAM" id="SSF102114">
    <property type="entry name" value="Radical SAM enzymes"/>
    <property type="match status" value="1"/>
</dbReference>
<dbReference type="SFLD" id="SFLDS00029">
    <property type="entry name" value="Radical_SAM"/>
    <property type="match status" value="1"/>
</dbReference>
<dbReference type="InterPro" id="IPR017200">
    <property type="entry name" value="PqqE-like"/>
</dbReference>
<dbReference type="Pfam" id="PF13186">
    <property type="entry name" value="SPASM"/>
    <property type="match status" value="1"/>
</dbReference>
<dbReference type="PANTHER" id="PTHR11228">
    <property type="entry name" value="RADICAL SAM DOMAIN PROTEIN"/>
    <property type="match status" value="1"/>
</dbReference>
<evidence type="ECO:0000256" key="6">
    <source>
        <dbReference type="ARBA" id="ARBA00023014"/>
    </source>
</evidence>
<dbReference type="NCBIfam" id="TIGR04085">
    <property type="entry name" value="rSAM_more_4Fe4S"/>
    <property type="match status" value="1"/>
</dbReference>
<dbReference type="EMBL" id="CM001167">
    <property type="protein sequence ID" value="EGJ72027.1"/>
    <property type="molecule type" value="Genomic_DNA"/>
</dbReference>
<keyword evidence="3" id="KW-0949">S-adenosyl-L-methionine</keyword>
<dbReference type="Proteomes" id="UP000018439">
    <property type="component" value="Chromosome"/>
</dbReference>
<keyword evidence="6" id="KW-0411">Iron-sulfur</keyword>
<name>F3ZRT8_9BACE</name>
<evidence type="ECO:0000256" key="1">
    <source>
        <dbReference type="ARBA" id="ARBA00001966"/>
    </source>
</evidence>
<dbReference type="PIRSF" id="PIRSF037420">
    <property type="entry name" value="PQQ_syn_pqqE"/>
    <property type="match status" value="1"/>
</dbReference>
<dbReference type="InterPro" id="IPR058240">
    <property type="entry name" value="rSAM_sf"/>
</dbReference>
<gene>
    <name evidence="8" type="ORF">Bcop_1839</name>
</gene>
<dbReference type="InterPro" id="IPR013785">
    <property type="entry name" value="Aldolase_TIM"/>
</dbReference>
<dbReference type="Pfam" id="PF04055">
    <property type="entry name" value="Radical_SAM"/>
    <property type="match status" value="1"/>
</dbReference>
<evidence type="ECO:0000256" key="2">
    <source>
        <dbReference type="ARBA" id="ARBA00022485"/>
    </source>
</evidence>
<dbReference type="STRING" id="679937.Bcop_1839"/>
<dbReference type="SFLD" id="SFLDG01386">
    <property type="entry name" value="main_SPASM_domain-containing"/>
    <property type="match status" value="1"/>
</dbReference>
<dbReference type="eggNOG" id="COG0535">
    <property type="taxonomic scope" value="Bacteria"/>
</dbReference>
<accession>F3ZRT8</accession>
<evidence type="ECO:0000259" key="7">
    <source>
        <dbReference type="PROSITE" id="PS51918"/>
    </source>
</evidence>
<organism evidence="8 9">
    <name type="scientific">Bacteroides coprosuis DSM 18011</name>
    <dbReference type="NCBI Taxonomy" id="679937"/>
    <lineage>
        <taxon>Bacteria</taxon>
        <taxon>Pseudomonadati</taxon>
        <taxon>Bacteroidota</taxon>
        <taxon>Bacteroidia</taxon>
        <taxon>Bacteroidales</taxon>
        <taxon>Bacteroidaceae</taxon>
        <taxon>Bacteroides</taxon>
    </lineage>
</organism>
<dbReference type="Gene3D" id="3.20.20.70">
    <property type="entry name" value="Aldolase class I"/>
    <property type="match status" value="1"/>
</dbReference>
<dbReference type="InterPro" id="IPR006638">
    <property type="entry name" value="Elp3/MiaA/NifB-like_rSAM"/>
</dbReference>